<dbReference type="InterPro" id="IPR017961">
    <property type="entry name" value="DNA_pol_Y-fam_little_finger"/>
</dbReference>
<evidence type="ECO:0000313" key="3">
    <source>
        <dbReference type="Proteomes" id="UP001551582"/>
    </source>
</evidence>
<evidence type="ECO:0000313" key="2">
    <source>
        <dbReference type="EMBL" id="MEU9352439.1"/>
    </source>
</evidence>
<proteinExistence type="predicted"/>
<sequence length="84" mass="9083">MRRAFDQHALDGATVRAVLLDLVVKLGRLLRRRDQAARALTLTLRFPAGTSCSDAGRAVHQRRGGWAAAARGCQATQLTALSRS</sequence>
<dbReference type="EMBL" id="JBEZLS010000010">
    <property type="protein sequence ID" value="MEU9352439.1"/>
    <property type="molecule type" value="Genomic_DNA"/>
</dbReference>
<name>A0ABV3E7C6_9ACTN</name>
<feature type="domain" description="DNA polymerase Y-family little finger" evidence="1">
    <location>
        <begin position="3"/>
        <end position="51"/>
    </location>
</feature>
<reference evidence="2 3" key="1">
    <citation type="submission" date="2024-06" db="EMBL/GenBank/DDBJ databases">
        <title>The Natural Products Discovery Center: Release of the First 8490 Sequenced Strains for Exploring Actinobacteria Biosynthetic Diversity.</title>
        <authorList>
            <person name="Kalkreuter E."/>
            <person name="Kautsar S.A."/>
            <person name="Yang D."/>
            <person name="Bader C.D."/>
            <person name="Teijaro C.N."/>
            <person name="Fluegel L."/>
            <person name="Davis C.M."/>
            <person name="Simpson J.R."/>
            <person name="Lauterbach L."/>
            <person name="Steele A.D."/>
            <person name="Gui C."/>
            <person name="Meng S."/>
            <person name="Li G."/>
            <person name="Viehrig K."/>
            <person name="Ye F."/>
            <person name="Su P."/>
            <person name="Kiefer A.F."/>
            <person name="Nichols A."/>
            <person name="Cepeda A.J."/>
            <person name="Yan W."/>
            <person name="Fan B."/>
            <person name="Jiang Y."/>
            <person name="Adhikari A."/>
            <person name="Zheng C.-J."/>
            <person name="Schuster L."/>
            <person name="Cowan T.M."/>
            <person name="Smanski M.J."/>
            <person name="Chevrette M.G."/>
            <person name="De Carvalho L.P.S."/>
            <person name="Shen B."/>
        </authorList>
    </citation>
    <scope>NUCLEOTIDE SEQUENCE [LARGE SCALE GENOMIC DNA]</scope>
    <source>
        <strain evidence="2 3">NPDC048274</strain>
    </source>
</reference>
<keyword evidence="3" id="KW-1185">Reference proteome</keyword>
<accession>A0ABV3E7C6</accession>
<protein>
    <recommendedName>
        <fullName evidence="1">DNA polymerase Y-family little finger domain-containing protein</fullName>
    </recommendedName>
</protein>
<dbReference type="Pfam" id="PF11799">
    <property type="entry name" value="IMS_C"/>
    <property type="match status" value="1"/>
</dbReference>
<organism evidence="2 3">
    <name type="scientific">Streptomyces griseoloalbus</name>
    <dbReference type="NCBI Taxonomy" id="67303"/>
    <lineage>
        <taxon>Bacteria</taxon>
        <taxon>Bacillati</taxon>
        <taxon>Actinomycetota</taxon>
        <taxon>Actinomycetes</taxon>
        <taxon>Kitasatosporales</taxon>
        <taxon>Streptomycetaceae</taxon>
        <taxon>Streptomyces</taxon>
    </lineage>
</organism>
<comment type="caution">
    <text evidence="2">The sequence shown here is derived from an EMBL/GenBank/DDBJ whole genome shotgun (WGS) entry which is preliminary data.</text>
</comment>
<gene>
    <name evidence="2" type="ORF">AB0D65_15905</name>
</gene>
<dbReference type="Proteomes" id="UP001551582">
    <property type="component" value="Unassembled WGS sequence"/>
</dbReference>
<dbReference type="RefSeq" id="WP_359981010.1">
    <property type="nucleotide sequence ID" value="NZ_JBEZLS010000010.1"/>
</dbReference>
<evidence type="ECO:0000259" key="1">
    <source>
        <dbReference type="Pfam" id="PF11799"/>
    </source>
</evidence>